<dbReference type="GeneID" id="110981596"/>
<feature type="domain" description="WW" evidence="9">
    <location>
        <begin position="46"/>
        <end position="74"/>
    </location>
</feature>
<evidence type="ECO:0000313" key="12">
    <source>
        <dbReference type="Proteomes" id="UP000694845"/>
    </source>
</evidence>
<dbReference type="InterPro" id="IPR036020">
    <property type="entry name" value="WW_dom_sf"/>
</dbReference>
<feature type="region of interest" description="Disordered" evidence="8">
    <location>
        <begin position="711"/>
        <end position="737"/>
    </location>
</feature>
<feature type="compositionally biased region" description="Basic and acidic residues" evidence="8">
    <location>
        <begin position="561"/>
        <end position="581"/>
    </location>
</feature>
<feature type="domain" description="WW" evidence="9">
    <location>
        <begin position="7"/>
        <end position="35"/>
    </location>
</feature>
<feature type="compositionally biased region" description="Low complexity" evidence="8">
    <location>
        <begin position="478"/>
        <end position="487"/>
    </location>
</feature>
<keyword evidence="5" id="KW-0007">Acetylation</keyword>
<evidence type="ECO:0000256" key="6">
    <source>
        <dbReference type="ARBA" id="ARBA00023242"/>
    </source>
</evidence>
<dbReference type="SMART" id="SM00324">
    <property type="entry name" value="RhoGAP"/>
    <property type="match status" value="1"/>
</dbReference>
<dbReference type="GO" id="GO:0005634">
    <property type="term" value="C:nucleus"/>
    <property type="evidence" value="ECO:0007669"/>
    <property type="project" value="UniProtKB-SubCell"/>
</dbReference>
<sequence length="1288" mass="146835">MTERVEWVEIIEPKTQRPMYGNLRTGELAWEPPSNAKVKKRDNNQWWELFDPKTKRFYYYNEMLEKTVWHRPLNCDIIPLAKLQTLKLNTEVRPDDGDWAKQRQQSSQRHRHRRSREHHNRDRRTGSERDNATNTASEGLLEDHTRAESANGTGPRFHKRMDSLDERHIHGSPVENRRKPTQAATVPPPGVSHGSPQSRRAYRYPLDQQQQALSYQQQQQQQHQHQQQQASFDQLRRLRSDSEPVEPSPHALVGVEKRRRSSTDNSRMHHHPGFERQNSGRGDALRGVDLLRSSGRSFERDGSPPMGYQQRGSPRYQDGVGVNSSSQGDMYRDGFGGGSPQFGMPYGQGYPPHPQNRHYQHERSDSQLSISSQHSVGGGVSGGGSADHQHHHHQEEGSPVRTVQDDIRKPVPSPRLKKKSKMPRMGLGAVQHHAQPPPHPSPTSAHGHAPHHPQQQHSIPGIPHSQSGERFQQFQQSPPLQHGQFQPQLPPPPPVSDYRSGTPTSATTAFTFPQHLGHYPYDRQDSFEGSPTTVPVTYHYNVQTPDSSASQDSFTPLESSDLPHHYPTKAEFRSNLHKHSESQLSQTSQHSLSSQHSDSSLRQITSDSQSSDDVLRSSTPPQQPKPDNHLVHSVQQQQQQQAPPQSEDSTSQHVFPKASQVQKFKPKQKPRRIIEDGPNPIYENLDFIHQKQREDHQRVRLRELDQIHYATLEPPQVPPRQRRPLSGMPPAMSIIPNGDSEVIEEGQLDLRDDGSQENLNKSFDSDENDDEVKVSQEALVSEDLGSVAEDGTLNDGTVPNEDQEDDEDEQGETVHESLRRTRKQQQQDNGSMAPCLLPTLERSISVQDQRPSSLVIGMVKPPSDEWKQKHGTVPGAIKPSPSLITMGRSKKPSSSESDLENYAAENVNRHKKGILRRKIPLAQMLSFTKDPIRKPMLLTRDKVVKKEAVDVFKLIQCYMGDRALKNLTHESVSLDLVRRGWTVEGLRDEMYIQVCRQTTANYVDDSLRRGWELMAIFLNFFPPSIRFFSYLEGYIYKHLTGDFDTRQVPVRQYADHCYKKLERIAQTGARKGVKKITLEEINLAKDSVFHPSLFGNTLDEVMELQKERFPDRKLPWIAVVLAEEVLRLEGEKVEGIFRVPGDIDEVNALKVKCDQWIMPQCDDANIPASLLKLWYRDLYDPLIPMEFYERCVSCGENAEAALAIVQELPDLNRLVLCHFIKFLQIFSQEENVSRTKMDINNLAMVMAPNCLRCASDNPQIIFENTRKEMSFIRLLITNLDTIFMAGVI</sequence>
<dbReference type="SUPFAM" id="SSF51045">
    <property type="entry name" value="WW domain"/>
    <property type="match status" value="1"/>
</dbReference>
<comment type="subcellular location">
    <subcellularLocation>
        <location evidence="1">Nucleus</location>
    </subcellularLocation>
</comment>
<proteinExistence type="predicted"/>
<protein>
    <recommendedName>
        <fullName evidence="7">Rho GTPase-activating protein 39</fullName>
    </recommendedName>
</protein>
<dbReference type="RefSeq" id="XP_022094955.1">
    <property type="nucleotide sequence ID" value="XM_022239263.1"/>
</dbReference>
<dbReference type="InterPro" id="IPR000857">
    <property type="entry name" value="MyTH4_dom"/>
</dbReference>
<reference evidence="13" key="1">
    <citation type="submission" date="2025-08" db="UniProtKB">
        <authorList>
            <consortium name="RefSeq"/>
        </authorList>
    </citation>
    <scope>IDENTIFICATION</scope>
</reference>
<evidence type="ECO:0000256" key="5">
    <source>
        <dbReference type="ARBA" id="ARBA00022990"/>
    </source>
</evidence>
<dbReference type="InterPro" id="IPR000198">
    <property type="entry name" value="RhoGAP_dom"/>
</dbReference>
<feature type="compositionally biased region" description="Basic and acidic residues" evidence="8">
    <location>
        <begin position="393"/>
        <end position="409"/>
    </location>
</feature>
<feature type="compositionally biased region" description="Polar residues" evidence="8">
    <location>
        <begin position="604"/>
        <end position="620"/>
    </location>
</feature>
<feature type="region of interest" description="Disordered" evidence="8">
    <location>
        <begin position="862"/>
        <end position="900"/>
    </location>
</feature>
<gene>
    <name evidence="13" type="primary">LOC110981596</name>
</gene>
<dbReference type="InterPro" id="IPR038185">
    <property type="entry name" value="MyTH4_dom_sf"/>
</dbReference>
<feature type="region of interest" description="Disordered" evidence="8">
    <location>
        <begin position="93"/>
        <end position="679"/>
    </location>
</feature>
<evidence type="ECO:0000256" key="1">
    <source>
        <dbReference type="ARBA" id="ARBA00004123"/>
    </source>
</evidence>
<dbReference type="PROSITE" id="PS51016">
    <property type="entry name" value="MYTH4"/>
    <property type="match status" value="1"/>
</dbReference>
<evidence type="ECO:0000259" key="11">
    <source>
        <dbReference type="PROSITE" id="PS51016"/>
    </source>
</evidence>
<dbReference type="CTD" id="80728"/>
<feature type="compositionally biased region" description="Basic and acidic residues" evidence="8">
    <location>
        <begin position="160"/>
        <end position="169"/>
    </location>
</feature>
<evidence type="ECO:0000256" key="2">
    <source>
        <dbReference type="ARBA" id="ARBA00022468"/>
    </source>
</evidence>
<dbReference type="FunFam" id="1.25.40.530:FF:000020">
    <property type="entry name" value="Predicted protein"/>
    <property type="match status" value="1"/>
</dbReference>
<dbReference type="Gene3D" id="1.10.555.10">
    <property type="entry name" value="Rho GTPase activation protein"/>
    <property type="match status" value="1"/>
</dbReference>
<evidence type="ECO:0000259" key="9">
    <source>
        <dbReference type="PROSITE" id="PS50020"/>
    </source>
</evidence>
<dbReference type="GO" id="GO:0005096">
    <property type="term" value="F:GTPase activator activity"/>
    <property type="evidence" value="ECO:0007669"/>
    <property type="project" value="UniProtKB-KW"/>
</dbReference>
<dbReference type="InterPro" id="IPR008936">
    <property type="entry name" value="Rho_GTPase_activation_prot"/>
</dbReference>
<keyword evidence="6" id="KW-0539">Nucleus</keyword>
<keyword evidence="2" id="KW-0343">GTPase activation</keyword>
<dbReference type="Proteomes" id="UP000694845">
    <property type="component" value="Unplaced"/>
</dbReference>
<feature type="domain" description="Rho-GAP" evidence="10">
    <location>
        <begin position="1096"/>
        <end position="1283"/>
    </location>
</feature>
<feature type="compositionally biased region" description="Basic and acidic residues" evidence="8">
    <location>
        <begin position="119"/>
        <end position="131"/>
    </location>
</feature>
<dbReference type="Pfam" id="PF00784">
    <property type="entry name" value="MyTH4"/>
    <property type="match status" value="1"/>
</dbReference>
<feature type="domain" description="MyTH4" evidence="11">
    <location>
        <begin position="927"/>
        <end position="1083"/>
    </location>
</feature>
<dbReference type="PROSITE" id="PS50238">
    <property type="entry name" value="RHOGAP"/>
    <property type="match status" value="1"/>
</dbReference>
<keyword evidence="12" id="KW-1185">Reference proteome</keyword>
<feature type="compositionally biased region" description="Low complexity" evidence="8">
    <location>
        <begin position="366"/>
        <end position="375"/>
    </location>
</feature>
<evidence type="ECO:0000256" key="7">
    <source>
        <dbReference type="ARBA" id="ARBA00070269"/>
    </source>
</evidence>
<dbReference type="FunFam" id="2.20.70.10:FF:000022">
    <property type="entry name" value="Rho GTPase activating protein 39"/>
    <property type="match status" value="1"/>
</dbReference>
<dbReference type="Pfam" id="PF00620">
    <property type="entry name" value="RhoGAP"/>
    <property type="match status" value="1"/>
</dbReference>
<dbReference type="OrthoDB" id="437889at2759"/>
<dbReference type="PANTHER" id="PTHR45876">
    <property type="entry name" value="FI04035P"/>
    <property type="match status" value="1"/>
</dbReference>
<dbReference type="SUPFAM" id="SSF48350">
    <property type="entry name" value="GTPase activation domain, GAP"/>
    <property type="match status" value="1"/>
</dbReference>
<feature type="compositionally biased region" description="Polar residues" evidence="8">
    <location>
        <begin position="465"/>
        <end position="477"/>
    </location>
</feature>
<accession>A0A8B7YR74</accession>
<feature type="compositionally biased region" description="Polar residues" evidence="8">
    <location>
        <begin position="527"/>
        <end position="558"/>
    </location>
</feature>
<feature type="compositionally biased region" description="Low complexity" evidence="8">
    <location>
        <begin position="582"/>
        <end position="603"/>
    </location>
</feature>
<evidence type="ECO:0000259" key="10">
    <source>
        <dbReference type="PROSITE" id="PS50238"/>
    </source>
</evidence>
<dbReference type="Gene3D" id="2.20.70.10">
    <property type="match status" value="1"/>
</dbReference>
<feature type="compositionally biased region" description="Polar residues" evidence="8">
    <location>
        <begin position="642"/>
        <end position="653"/>
    </location>
</feature>
<dbReference type="InterPro" id="IPR001202">
    <property type="entry name" value="WW_dom"/>
</dbReference>
<feature type="compositionally biased region" description="Acidic residues" evidence="8">
    <location>
        <begin position="801"/>
        <end position="811"/>
    </location>
</feature>
<dbReference type="PANTHER" id="PTHR45876:SF8">
    <property type="entry name" value="FI04035P"/>
    <property type="match status" value="1"/>
</dbReference>
<evidence type="ECO:0000256" key="8">
    <source>
        <dbReference type="SAM" id="MobiDB-lite"/>
    </source>
</evidence>
<name>A0A8B7YR74_ACAPL</name>
<keyword evidence="4" id="KW-0677">Repeat</keyword>
<keyword evidence="3" id="KW-0597">Phosphoprotein</keyword>
<dbReference type="GO" id="GO:0007165">
    <property type="term" value="P:signal transduction"/>
    <property type="evidence" value="ECO:0007669"/>
    <property type="project" value="InterPro"/>
</dbReference>
<dbReference type="GO" id="GO:0005856">
    <property type="term" value="C:cytoskeleton"/>
    <property type="evidence" value="ECO:0007669"/>
    <property type="project" value="InterPro"/>
</dbReference>
<dbReference type="SMART" id="SM00139">
    <property type="entry name" value="MyTH4"/>
    <property type="match status" value="1"/>
</dbReference>
<feature type="compositionally biased region" description="Basic residues" evidence="8">
    <location>
        <begin position="108"/>
        <end position="118"/>
    </location>
</feature>
<evidence type="ECO:0000313" key="13">
    <source>
        <dbReference type="RefSeq" id="XP_022094955.1"/>
    </source>
</evidence>
<feature type="region of interest" description="Disordered" evidence="8">
    <location>
        <begin position="750"/>
        <end position="834"/>
    </location>
</feature>
<dbReference type="GO" id="GO:0005737">
    <property type="term" value="C:cytoplasm"/>
    <property type="evidence" value="ECO:0007669"/>
    <property type="project" value="TreeGrafter"/>
</dbReference>
<evidence type="ECO:0000256" key="3">
    <source>
        <dbReference type="ARBA" id="ARBA00022553"/>
    </source>
</evidence>
<feature type="compositionally biased region" description="Low complexity" evidence="8">
    <location>
        <begin position="442"/>
        <end position="464"/>
    </location>
</feature>
<dbReference type="PROSITE" id="PS50020">
    <property type="entry name" value="WW_DOMAIN_2"/>
    <property type="match status" value="2"/>
</dbReference>
<evidence type="ECO:0000256" key="4">
    <source>
        <dbReference type="ARBA" id="ARBA00022737"/>
    </source>
</evidence>
<organism evidence="12 13">
    <name type="scientific">Acanthaster planci</name>
    <name type="common">Crown-of-thorns starfish</name>
    <dbReference type="NCBI Taxonomy" id="133434"/>
    <lineage>
        <taxon>Eukaryota</taxon>
        <taxon>Metazoa</taxon>
        <taxon>Echinodermata</taxon>
        <taxon>Eleutherozoa</taxon>
        <taxon>Asterozoa</taxon>
        <taxon>Asteroidea</taxon>
        <taxon>Valvatacea</taxon>
        <taxon>Valvatida</taxon>
        <taxon>Acanthasteridae</taxon>
        <taxon>Acanthaster</taxon>
    </lineage>
</organism>
<dbReference type="KEGG" id="aplc:110981596"/>
<dbReference type="Gene3D" id="1.25.40.530">
    <property type="entry name" value="MyTH4 domain"/>
    <property type="match status" value="1"/>
</dbReference>
<feature type="compositionally biased region" description="Low complexity" evidence="8">
    <location>
        <begin position="206"/>
        <end position="233"/>
    </location>
</feature>
<feature type="compositionally biased region" description="Low complexity" evidence="8">
    <location>
        <begin position="500"/>
        <end position="513"/>
    </location>
</feature>
<dbReference type="FunFam" id="1.10.555.10:FF:000011">
    <property type="entry name" value="Rho GTPase-activating protein 39"/>
    <property type="match status" value="1"/>
</dbReference>
<feature type="compositionally biased region" description="Gly residues" evidence="8">
    <location>
        <begin position="376"/>
        <end position="385"/>
    </location>
</feature>